<gene>
    <name evidence="1" type="ORF">JRJ22_18475</name>
</gene>
<dbReference type="RefSeq" id="WP_206100891.1">
    <property type="nucleotide sequence ID" value="NZ_CP070969.1"/>
</dbReference>
<evidence type="ECO:0008006" key="3">
    <source>
        <dbReference type="Google" id="ProtNLM"/>
    </source>
</evidence>
<keyword evidence="2" id="KW-1185">Reference proteome</keyword>
<protein>
    <recommendedName>
        <fullName evidence="3">HEPN AbiU2-like domain-containing protein</fullName>
    </recommendedName>
</protein>
<organism evidence="1 2">
    <name type="scientific">Paenibacillus tianjinensis</name>
    <dbReference type="NCBI Taxonomy" id="2810347"/>
    <lineage>
        <taxon>Bacteria</taxon>
        <taxon>Bacillati</taxon>
        <taxon>Bacillota</taxon>
        <taxon>Bacilli</taxon>
        <taxon>Bacillales</taxon>
        <taxon>Paenibacillaceae</taxon>
        <taxon>Paenibacillus</taxon>
    </lineage>
</organism>
<proteinExistence type="predicted"/>
<reference evidence="1 2" key="1">
    <citation type="submission" date="2021-02" db="EMBL/GenBank/DDBJ databases">
        <title>Paenibacillus tianjinensis sp. nov.</title>
        <authorList>
            <person name="Liu H."/>
        </authorList>
    </citation>
    <scope>NUCLEOTIDE SEQUENCE [LARGE SCALE GENOMIC DNA]</scope>
    <source>
        <strain evidence="1 2">TB2019</strain>
    </source>
</reference>
<evidence type="ECO:0000313" key="2">
    <source>
        <dbReference type="Proteomes" id="UP000663452"/>
    </source>
</evidence>
<dbReference type="EMBL" id="CP070969">
    <property type="protein sequence ID" value="QSF43253.1"/>
    <property type="molecule type" value="Genomic_DNA"/>
</dbReference>
<accession>A0ABX7L5F1</accession>
<name>A0ABX7L5F1_9BACL</name>
<evidence type="ECO:0000313" key="1">
    <source>
        <dbReference type="EMBL" id="QSF43253.1"/>
    </source>
</evidence>
<dbReference type="Proteomes" id="UP000663452">
    <property type="component" value="Chromosome"/>
</dbReference>
<sequence length="251" mass="29384">MVSILECSEEEHRLIQEAQNTYDKYFISACECVDFSWDFIQSVSAEAFVFNAFLTQTNKFLQLSLLSLIRHHTMQCYLNLRTAIESTTLACYALHKTDENEFIKRHDVYNDILLEQPGIKTKANKWLDLNYKTHSEKLKIAKTDNINKYYAHSNLVSAFSNVDFTDPNMSYSNFFDKKDIFTMKFELMALGNIALTQIDLIGIVIHDYSHLAKLAVDFEERKSLLFQNNFFLYDQLTKEPFHSKINFSKQE</sequence>